<dbReference type="RefSeq" id="WP_049556088.1">
    <property type="nucleotide sequence ID" value="NZ_CABHXR010000061.1"/>
</dbReference>
<sequence length="297" mass="32874">MHRSRLVELEVVMAVVRRGSFRAAAEELGISTTAASSAIAGLESRLQARLFNRTTRSVALTEAGKNFVERIGPALMEIRRATEEVNSSSAEPTGILRINAPPESGPLFFERIVIPYLQCYPQMRVEIAEQARLIDIVAEGFDAGIRLAESVPQDMISVPLTSDLRQIAVASPDYLAKYGTPKTPEALKQHQGICMRFSNGSIYRWELERRGEYYEVDIIPRLVLPSMQARLEAVRAGLGIAFINESQIKDDLASGCLIPILADWCQAFKGLCLYYPGHRYVPAGLKALVATIRARKP</sequence>
<evidence type="ECO:0000256" key="4">
    <source>
        <dbReference type="ARBA" id="ARBA00023125"/>
    </source>
</evidence>
<organism evidence="7 9">
    <name type="scientific">Yersinia kristensenii</name>
    <dbReference type="NCBI Taxonomy" id="28152"/>
    <lineage>
        <taxon>Bacteria</taxon>
        <taxon>Pseudomonadati</taxon>
        <taxon>Pseudomonadota</taxon>
        <taxon>Gammaproteobacteria</taxon>
        <taxon>Enterobacterales</taxon>
        <taxon>Yersiniaceae</taxon>
        <taxon>Yersinia</taxon>
    </lineage>
</organism>
<keyword evidence="4" id="KW-0238">DNA-binding</keyword>
<evidence type="ECO:0000256" key="2">
    <source>
        <dbReference type="ARBA" id="ARBA00022491"/>
    </source>
</evidence>
<dbReference type="PANTHER" id="PTHR30537:SF1">
    <property type="entry name" value="HTH-TYPE TRANSCRIPTIONAL REGULATOR PGRR"/>
    <property type="match status" value="1"/>
</dbReference>
<proteinExistence type="inferred from homology"/>
<dbReference type="InterPro" id="IPR000847">
    <property type="entry name" value="LysR_HTH_N"/>
</dbReference>
<evidence type="ECO:0000313" key="8">
    <source>
        <dbReference type="EMBL" id="OVZ81144.1"/>
    </source>
</evidence>
<dbReference type="EMBL" id="NHOG01000009">
    <property type="protein sequence ID" value="OVZ81144.1"/>
    <property type="molecule type" value="Genomic_DNA"/>
</dbReference>
<dbReference type="GO" id="GO:0003700">
    <property type="term" value="F:DNA-binding transcription factor activity"/>
    <property type="evidence" value="ECO:0007669"/>
    <property type="project" value="InterPro"/>
</dbReference>
<evidence type="ECO:0000313" key="10">
    <source>
        <dbReference type="Proteomes" id="UP000195840"/>
    </source>
</evidence>
<evidence type="ECO:0000313" key="7">
    <source>
        <dbReference type="EMBL" id="CNE30605.1"/>
    </source>
</evidence>
<evidence type="ECO:0000313" key="9">
    <source>
        <dbReference type="Proteomes" id="UP000045824"/>
    </source>
</evidence>
<evidence type="ECO:0000256" key="3">
    <source>
        <dbReference type="ARBA" id="ARBA00023015"/>
    </source>
</evidence>
<dbReference type="PANTHER" id="PTHR30537">
    <property type="entry name" value="HTH-TYPE TRANSCRIPTIONAL REGULATOR"/>
    <property type="match status" value="1"/>
</dbReference>
<keyword evidence="3" id="KW-0805">Transcription regulation</keyword>
<dbReference type="Pfam" id="PF00126">
    <property type="entry name" value="HTH_1"/>
    <property type="match status" value="1"/>
</dbReference>
<dbReference type="FunFam" id="1.10.10.10:FF:000001">
    <property type="entry name" value="LysR family transcriptional regulator"/>
    <property type="match status" value="1"/>
</dbReference>
<dbReference type="InterPro" id="IPR036388">
    <property type="entry name" value="WH-like_DNA-bd_sf"/>
</dbReference>
<dbReference type="SUPFAM" id="SSF46785">
    <property type="entry name" value="Winged helix' DNA-binding domain"/>
    <property type="match status" value="1"/>
</dbReference>
<dbReference type="SUPFAM" id="SSF53850">
    <property type="entry name" value="Periplasmic binding protein-like II"/>
    <property type="match status" value="1"/>
</dbReference>
<keyword evidence="2" id="KW-0678">Repressor</keyword>
<evidence type="ECO:0000256" key="1">
    <source>
        <dbReference type="ARBA" id="ARBA00009437"/>
    </source>
</evidence>
<keyword evidence="10" id="KW-1185">Reference proteome</keyword>
<dbReference type="GO" id="GO:0006351">
    <property type="term" value="P:DNA-templated transcription"/>
    <property type="evidence" value="ECO:0007669"/>
    <property type="project" value="TreeGrafter"/>
</dbReference>
<reference evidence="8 10" key="2">
    <citation type="submission" date="2017-05" db="EMBL/GenBank/DDBJ databases">
        <title>Whole genome sequencing of Yersinia kristensenii.</title>
        <authorList>
            <person name="Campioni F."/>
        </authorList>
    </citation>
    <scope>NUCLEOTIDE SEQUENCE [LARGE SCALE GENOMIC DNA]</scope>
    <source>
        <strain evidence="8 10">CFSAN060538</strain>
    </source>
</reference>
<comment type="similarity">
    <text evidence="1">Belongs to the LysR transcriptional regulatory family.</text>
</comment>
<dbReference type="GO" id="GO:0043565">
    <property type="term" value="F:sequence-specific DNA binding"/>
    <property type="evidence" value="ECO:0007669"/>
    <property type="project" value="TreeGrafter"/>
</dbReference>
<keyword evidence="5" id="KW-0804">Transcription</keyword>
<dbReference type="InterPro" id="IPR005119">
    <property type="entry name" value="LysR_subst-bd"/>
</dbReference>
<dbReference type="Proteomes" id="UP000045824">
    <property type="component" value="Unassembled WGS sequence"/>
</dbReference>
<evidence type="ECO:0000256" key="5">
    <source>
        <dbReference type="ARBA" id="ARBA00023163"/>
    </source>
</evidence>
<dbReference type="InterPro" id="IPR058163">
    <property type="entry name" value="LysR-type_TF_proteobact-type"/>
</dbReference>
<dbReference type="AlphaFoldDB" id="A0A0T9KUG6"/>
<accession>A0A0T9KUG6</accession>
<dbReference type="EMBL" id="CPYI01000002">
    <property type="protein sequence ID" value="CNE30605.1"/>
    <property type="molecule type" value="Genomic_DNA"/>
</dbReference>
<dbReference type="Gene3D" id="3.40.190.290">
    <property type="match status" value="1"/>
</dbReference>
<dbReference type="Proteomes" id="UP000195840">
    <property type="component" value="Unassembled WGS sequence"/>
</dbReference>
<protein>
    <submittedName>
        <fullName evidence="7">LysR family transcriptional regulator</fullName>
    </submittedName>
</protein>
<dbReference type="Gene3D" id="1.10.10.10">
    <property type="entry name" value="Winged helix-like DNA-binding domain superfamily/Winged helix DNA-binding domain"/>
    <property type="match status" value="1"/>
</dbReference>
<reference evidence="7 9" key="1">
    <citation type="submission" date="2015-03" db="EMBL/GenBank/DDBJ databases">
        <authorList>
            <person name="Murphy D."/>
        </authorList>
    </citation>
    <scope>NUCLEOTIDE SEQUENCE [LARGE SCALE GENOMIC DNA]</scope>
    <source>
        <strain evidence="7 9">FCF326</strain>
    </source>
</reference>
<dbReference type="InterPro" id="IPR036390">
    <property type="entry name" value="WH_DNA-bd_sf"/>
</dbReference>
<dbReference type="Pfam" id="PF03466">
    <property type="entry name" value="LysR_substrate"/>
    <property type="match status" value="1"/>
</dbReference>
<dbReference type="PROSITE" id="PS50931">
    <property type="entry name" value="HTH_LYSR"/>
    <property type="match status" value="1"/>
</dbReference>
<feature type="domain" description="HTH lysR-type" evidence="6">
    <location>
        <begin position="9"/>
        <end position="61"/>
    </location>
</feature>
<name>A0A0T9KUG6_YERKR</name>
<gene>
    <name evidence="7" type="primary">dmlR_5</name>
    <name evidence="8" type="ORF">CBW52_08585</name>
    <name evidence="7" type="ORF">ERS008491_00935</name>
</gene>
<evidence type="ECO:0000259" key="6">
    <source>
        <dbReference type="PROSITE" id="PS50931"/>
    </source>
</evidence>